<dbReference type="SUPFAM" id="SSF47928">
    <property type="entry name" value="N-terminal domain of the delta subunit of the F1F0-ATP synthase"/>
    <property type="match status" value="1"/>
</dbReference>
<name>A0A4R5LWD7_9GAMM</name>
<dbReference type="GO" id="GO:0045259">
    <property type="term" value="C:proton-transporting ATP synthase complex"/>
    <property type="evidence" value="ECO:0007669"/>
    <property type="project" value="UniProtKB-KW"/>
</dbReference>
<dbReference type="PRINTS" id="PR00125">
    <property type="entry name" value="ATPASEDELTA"/>
</dbReference>
<evidence type="ECO:0000256" key="7">
    <source>
        <dbReference type="ARBA" id="ARBA00023310"/>
    </source>
</evidence>
<protein>
    <recommendedName>
        <fullName evidence="8">ATP synthase subunit delta</fullName>
    </recommendedName>
    <alternativeName>
        <fullName evidence="8">ATP synthase F(1) sector subunit delta</fullName>
    </alternativeName>
    <alternativeName>
        <fullName evidence="8">F-type ATPase subunit delta</fullName>
        <shortName evidence="8">F-ATPase subunit delta</shortName>
    </alternativeName>
</protein>
<comment type="subcellular location">
    <subcellularLocation>
        <location evidence="8">Cell membrane</location>
        <topology evidence="8">Peripheral membrane protein</topology>
    </subcellularLocation>
    <subcellularLocation>
        <location evidence="1">Membrane</location>
    </subcellularLocation>
</comment>
<dbReference type="RefSeq" id="WP_133210495.1">
    <property type="nucleotide sequence ID" value="NZ_SMSE01000001.1"/>
</dbReference>
<evidence type="ECO:0000256" key="4">
    <source>
        <dbReference type="ARBA" id="ARBA00023065"/>
    </source>
</evidence>
<evidence type="ECO:0000256" key="8">
    <source>
        <dbReference type="HAMAP-Rule" id="MF_01416"/>
    </source>
</evidence>
<dbReference type="GO" id="GO:0046933">
    <property type="term" value="F:proton-transporting ATP synthase activity, rotational mechanism"/>
    <property type="evidence" value="ECO:0007669"/>
    <property type="project" value="UniProtKB-UniRule"/>
</dbReference>
<keyword evidence="3 8" id="KW-0375">Hydrogen ion transport</keyword>
<keyword evidence="2 8" id="KW-0813">Transport</keyword>
<dbReference type="NCBIfam" id="NF004402">
    <property type="entry name" value="PRK05758.2-2"/>
    <property type="match status" value="1"/>
</dbReference>
<evidence type="ECO:0000256" key="3">
    <source>
        <dbReference type="ARBA" id="ARBA00022781"/>
    </source>
</evidence>
<dbReference type="Proteomes" id="UP000295554">
    <property type="component" value="Unassembled WGS sequence"/>
</dbReference>
<dbReference type="Gene3D" id="1.10.520.20">
    <property type="entry name" value="N-terminal domain of the delta subunit of the F1F0-ATP synthase"/>
    <property type="match status" value="1"/>
</dbReference>
<comment type="similarity">
    <text evidence="8">Belongs to the ATPase delta chain family.</text>
</comment>
<keyword evidence="8" id="KW-1003">Cell membrane</keyword>
<dbReference type="PANTHER" id="PTHR11910">
    <property type="entry name" value="ATP SYNTHASE DELTA CHAIN"/>
    <property type="match status" value="1"/>
</dbReference>
<dbReference type="InterPro" id="IPR020781">
    <property type="entry name" value="ATPase_OSCP/d_CS"/>
</dbReference>
<reference evidence="9 10" key="1">
    <citation type="submission" date="2019-03" db="EMBL/GenBank/DDBJ databases">
        <title>Seongchinamella monodicae gen. nov., sp. nov., a novel member of the Gammaproteobacteria isolated from a tidal mudflat of beach.</title>
        <authorList>
            <person name="Yang H.G."/>
            <person name="Kang J.W."/>
            <person name="Lee S.D."/>
        </authorList>
    </citation>
    <scope>NUCLEOTIDE SEQUENCE [LARGE SCALE GENOMIC DNA]</scope>
    <source>
        <strain evidence="9 10">GH4-78</strain>
    </source>
</reference>
<evidence type="ECO:0000313" key="9">
    <source>
        <dbReference type="EMBL" id="TDG15741.1"/>
    </source>
</evidence>
<keyword evidence="6 8" id="KW-0139">CF(1)</keyword>
<organism evidence="9 10">
    <name type="scientific">Seongchinamella unica</name>
    <dbReference type="NCBI Taxonomy" id="2547392"/>
    <lineage>
        <taxon>Bacteria</taxon>
        <taxon>Pseudomonadati</taxon>
        <taxon>Pseudomonadota</taxon>
        <taxon>Gammaproteobacteria</taxon>
        <taxon>Cellvibrionales</taxon>
        <taxon>Halieaceae</taxon>
        <taxon>Seongchinamella</taxon>
    </lineage>
</organism>
<gene>
    <name evidence="8" type="primary">atpH</name>
    <name evidence="9" type="ORF">E2F43_05815</name>
</gene>
<keyword evidence="10" id="KW-1185">Reference proteome</keyword>
<keyword evidence="5 8" id="KW-0472">Membrane</keyword>
<keyword evidence="7 8" id="KW-0066">ATP synthesis</keyword>
<proteinExistence type="inferred from homology"/>
<dbReference type="EMBL" id="SMSE01000001">
    <property type="protein sequence ID" value="TDG15741.1"/>
    <property type="molecule type" value="Genomic_DNA"/>
</dbReference>
<comment type="function">
    <text evidence="8">F(1)F(0) ATP synthase produces ATP from ADP in the presence of a proton or sodium gradient. F-type ATPases consist of two structural domains, F(1) containing the extramembraneous catalytic core and F(0) containing the membrane proton channel, linked together by a central stalk and a peripheral stalk. During catalysis, ATP synthesis in the catalytic domain of F(1) is coupled via a rotary mechanism of the central stalk subunits to proton translocation.</text>
</comment>
<dbReference type="Pfam" id="PF00213">
    <property type="entry name" value="OSCP"/>
    <property type="match status" value="1"/>
</dbReference>
<dbReference type="InterPro" id="IPR000711">
    <property type="entry name" value="ATPase_OSCP/dsu"/>
</dbReference>
<evidence type="ECO:0000256" key="5">
    <source>
        <dbReference type="ARBA" id="ARBA00023136"/>
    </source>
</evidence>
<dbReference type="AlphaFoldDB" id="A0A4R5LWD7"/>
<comment type="function">
    <text evidence="8">This protein is part of the stalk that links CF(0) to CF(1). It either transmits conformational changes from CF(0) to CF(1) or is implicated in proton conduction.</text>
</comment>
<evidence type="ECO:0000256" key="1">
    <source>
        <dbReference type="ARBA" id="ARBA00004370"/>
    </source>
</evidence>
<sequence length="178" mass="19121">MAELSTLARPYAKAAFEFAREHSTLAQWSEQLATAAAVSADEGMDAVLDNPSLTDEQQAQTMNEVCGDATGQEVKNFVSILASNKRLSLLPVIAAQFELLKSNLEKSIDVEVVSAFDLTDETANKLAEVLGKKLEREVKVSTSTDHDLLGGVLIRAGDLVIDGSVRGRLNKLAEAMNS</sequence>
<dbReference type="PROSITE" id="PS00389">
    <property type="entry name" value="ATPASE_DELTA"/>
    <property type="match status" value="1"/>
</dbReference>
<dbReference type="GO" id="GO:0005886">
    <property type="term" value="C:plasma membrane"/>
    <property type="evidence" value="ECO:0007669"/>
    <property type="project" value="UniProtKB-SubCell"/>
</dbReference>
<accession>A0A4R5LWD7</accession>
<evidence type="ECO:0000256" key="2">
    <source>
        <dbReference type="ARBA" id="ARBA00022448"/>
    </source>
</evidence>
<comment type="caution">
    <text evidence="9">The sequence shown here is derived from an EMBL/GenBank/DDBJ whole genome shotgun (WGS) entry which is preliminary data.</text>
</comment>
<evidence type="ECO:0000256" key="6">
    <source>
        <dbReference type="ARBA" id="ARBA00023196"/>
    </source>
</evidence>
<dbReference type="NCBIfam" id="TIGR01145">
    <property type="entry name" value="ATP_synt_delta"/>
    <property type="match status" value="1"/>
</dbReference>
<dbReference type="InterPro" id="IPR026015">
    <property type="entry name" value="ATP_synth_OSCP/delta_N_sf"/>
</dbReference>
<dbReference type="HAMAP" id="MF_01416">
    <property type="entry name" value="ATP_synth_delta_bact"/>
    <property type="match status" value="1"/>
</dbReference>
<evidence type="ECO:0000313" key="10">
    <source>
        <dbReference type="Proteomes" id="UP000295554"/>
    </source>
</evidence>
<keyword evidence="4 8" id="KW-0406">Ion transport</keyword>
<dbReference type="OrthoDB" id="9816221at2"/>